<dbReference type="CDD" id="cd16917">
    <property type="entry name" value="HATPase_UhpB-NarQ-NarX-like"/>
    <property type="match status" value="1"/>
</dbReference>
<dbReference type="Proteomes" id="UP001282474">
    <property type="component" value="Unassembled WGS sequence"/>
</dbReference>
<keyword evidence="6 12" id="KW-0418">Kinase</keyword>
<evidence type="ECO:0000259" key="10">
    <source>
        <dbReference type="Pfam" id="PF02518"/>
    </source>
</evidence>
<keyword evidence="9" id="KW-1133">Transmembrane helix</keyword>
<name>A0ABU4MM38_9ACTN</name>
<evidence type="ECO:0000313" key="13">
    <source>
        <dbReference type="Proteomes" id="UP001282474"/>
    </source>
</evidence>
<dbReference type="Pfam" id="PF02518">
    <property type="entry name" value="HATPase_c"/>
    <property type="match status" value="1"/>
</dbReference>
<dbReference type="Pfam" id="PF07730">
    <property type="entry name" value="HisKA_3"/>
    <property type="match status" value="1"/>
</dbReference>
<dbReference type="SUPFAM" id="SSF55874">
    <property type="entry name" value="ATPase domain of HSP90 chaperone/DNA topoisomerase II/histidine kinase"/>
    <property type="match status" value="1"/>
</dbReference>
<gene>
    <name evidence="12" type="ORF">PV383_14835</name>
</gene>
<feature type="transmembrane region" description="Helical" evidence="9">
    <location>
        <begin position="63"/>
        <end position="81"/>
    </location>
</feature>
<evidence type="ECO:0000256" key="9">
    <source>
        <dbReference type="SAM" id="Phobius"/>
    </source>
</evidence>
<accession>A0ABU4MM38</accession>
<dbReference type="PANTHER" id="PTHR24421:SF10">
    <property type="entry name" value="NITRATE_NITRITE SENSOR PROTEIN NARQ"/>
    <property type="match status" value="1"/>
</dbReference>
<comment type="catalytic activity">
    <reaction evidence="1">
        <text>ATP + protein L-histidine = ADP + protein N-phospho-L-histidine.</text>
        <dbReference type="EC" id="2.7.13.3"/>
    </reaction>
</comment>
<feature type="domain" description="Histidine kinase/HSP90-like ATPase" evidence="10">
    <location>
        <begin position="308"/>
        <end position="397"/>
    </location>
</feature>
<comment type="caution">
    <text evidence="12">The sequence shown here is derived from an EMBL/GenBank/DDBJ whole genome shotgun (WGS) entry which is preliminary data.</text>
</comment>
<proteinExistence type="predicted"/>
<evidence type="ECO:0000259" key="11">
    <source>
        <dbReference type="Pfam" id="PF07730"/>
    </source>
</evidence>
<organism evidence="12 13">
    <name type="scientific">Streptomyces caniscabiei</name>
    <dbReference type="NCBI Taxonomy" id="2746961"/>
    <lineage>
        <taxon>Bacteria</taxon>
        <taxon>Bacillati</taxon>
        <taxon>Actinomycetota</taxon>
        <taxon>Actinomycetes</taxon>
        <taxon>Kitasatosporales</taxon>
        <taxon>Streptomycetaceae</taxon>
        <taxon>Streptomyces</taxon>
    </lineage>
</organism>
<evidence type="ECO:0000256" key="2">
    <source>
        <dbReference type="ARBA" id="ARBA00012438"/>
    </source>
</evidence>
<evidence type="ECO:0000256" key="5">
    <source>
        <dbReference type="ARBA" id="ARBA00022741"/>
    </source>
</evidence>
<dbReference type="InterPro" id="IPR011712">
    <property type="entry name" value="Sig_transdc_His_kin_sub3_dim/P"/>
</dbReference>
<feature type="domain" description="Signal transduction histidine kinase subgroup 3 dimerisation and phosphoacceptor" evidence="11">
    <location>
        <begin position="170"/>
        <end position="236"/>
    </location>
</feature>
<evidence type="ECO:0000256" key="7">
    <source>
        <dbReference type="ARBA" id="ARBA00022840"/>
    </source>
</evidence>
<sequence length="398" mass="41832">MAEDRFRRLRLPPGDVAAAAVLLVAMTAVRLGAGDGADAPPPAVLALGAVIAAGLAVRRRAPLAGYVVGTAGLVVEALWVGPGQLTPVANLIGVHSLGLYATPRRAVLGALLVPPGVLAHFASKDDPWVTEVAVVLVWLLVWSAGCATARRRRETEELRRLLRRETVVAERVRIARELHDVVGHSVNAMLVQAGAGRMVLDTDPERTRELLMSVERTGRDALAELDRLLGVLRADDDATDATGDTTVMGATTVAGATGGPAPDRTTPDDTDLDPAYLGQLVRPMVDAGMDVRVCVEPETLTLPRALRLSVHRIVQEALTNALRHGHARSAEVTVRRQRWGNAVLVTVVDGGAGPPPEYRPGRGLRGIGERAAALGGSVAHGPADDGTGFALTVELPLP</sequence>
<keyword evidence="9" id="KW-0812">Transmembrane</keyword>
<evidence type="ECO:0000256" key="4">
    <source>
        <dbReference type="ARBA" id="ARBA00022679"/>
    </source>
</evidence>
<dbReference type="PANTHER" id="PTHR24421">
    <property type="entry name" value="NITRATE/NITRITE SENSOR PROTEIN NARX-RELATED"/>
    <property type="match status" value="1"/>
</dbReference>
<feature type="transmembrane region" description="Helical" evidence="9">
    <location>
        <begin position="12"/>
        <end position="33"/>
    </location>
</feature>
<keyword evidence="3" id="KW-0597">Phosphoprotein</keyword>
<protein>
    <recommendedName>
        <fullName evidence="2">histidine kinase</fullName>
        <ecNumber evidence="2">2.7.13.3</ecNumber>
    </recommendedName>
</protein>
<keyword evidence="7" id="KW-0067">ATP-binding</keyword>
<feature type="transmembrane region" description="Helical" evidence="9">
    <location>
        <begin position="128"/>
        <end position="149"/>
    </location>
</feature>
<reference evidence="12 13" key="1">
    <citation type="journal article" date="2023" name="Microb. Genom.">
        <title>Mesoterricola silvestris gen. nov., sp. nov., Mesoterricola sediminis sp. nov., Geothrix oryzae sp. nov., Geothrix edaphica sp. nov., Geothrix rubra sp. nov., and Geothrix limicola sp. nov., six novel members of Acidobacteriota isolated from soils.</title>
        <authorList>
            <person name="Weisberg A.J."/>
            <person name="Pearce E."/>
            <person name="Kramer C.G."/>
            <person name="Chang J.H."/>
            <person name="Clarke C.R."/>
        </authorList>
    </citation>
    <scope>NUCLEOTIDE SEQUENCE [LARGE SCALE GENOMIC DNA]</scope>
    <source>
        <strain evidence="12 13">NE20-4-1</strain>
    </source>
</reference>
<feature type="transmembrane region" description="Helical" evidence="9">
    <location>
        <begin position="39"/>
        <end position="56"/>
    </location>
</feature>
<dbReference type="InterPro" id="IPR003594">
    <property type="entry name" value="HATPase_dom"/>
</dbReference>
<keyword evidence="13" id="KW-1185">Reference proteome</keyword>
<dbReference type="GO" id="GO:0016301">
    <property type="term" value="F:kinase activity"/>
    <property type="evidence" value="ECO:0007669"/>
    <property type="project" value="UniProtKB-KW"/>
</dbReference>
<evidence type="ECO:0000256" key="6">
    <source>
        <dbReference type="ARBA" id="ARBA00022777"/>
    </source>
</evidence>
<dbReference type="Gene3D" id="1.20.5.1930">
    <property type="match status" value="1"/>
</dbReference>
<evidence type="ECO:0000256" key="8">
    <source>
        <dbReference type="ARBA" id="ARBA00023012"/>
    </source>
</evidence>
<dbReference type="InterPro" id="IPR050482">
    <property type="entry name" value="Sensor_HK_TwoCompSys"/>
</dbReference>
<dbReference type="EC" id="2.7.13.3" evidence="2"/>
<evidence type="ECO:0000313" key="12">
    <source>
        <dbReference type="EMBL" id="MDX3038438.1"/>
    </source>
</evidence>
<dbReference type="InterPro" id="IPR036890">
    <property type="entry name" value="HATPase_C_sf"/>
</dbReference>
<keyword evidence="8" id="KW-0902">Two-component regulatory system</keyword>
<evidence type="ECO:0000256" key="1">
    <source>
        <dbReference type="ARBA" id="ARBA00000085"/>
    </source>
</evidence>
<keyword evidence="9" id="KW-0472">Membrane</keyword>
<evidence type="ECO:0000256" key="3">
    <source>
        <dbReference type="ARBA" id="ARBA00022553"/>
    </source>
</evidence>
<dbReference type="RefSeq" id="WP_193379620.1">
    <property type="nucleotide sequence ID" value="NZ_JABXWF010000002.1"/>
</dbReference>
<dbReference type="EMBL" id="JARAWJ010000009">
    <property type="protein sequence ID" value="MDX3038438.1"/>
    <property type="molecule type" value="Genomic_DNA"/>
</dbReference>
<keyword evidence="5" id="KW-0547">Nucleotide-binding</keyword>
<dbReference type="Gene3D" id="3.30.565.10">
    <property type="entry name" value="Histidine kinase-like ATPase, C-terminal domain"/>
    <property type="match status" value="1"/>
</dbReference>
<keyword evidence="4" id="KW-0808">Transferase</keyword>